<sequence>MKPEQRARKWIEKKAKKGVRSHPVGTIAFYGPDDSRATKVAVAILPDKQSDASELRRWFTDTGDLRKDDTIFVEIAAFLWEQEVHSVVMVDRILGCPHEEGIDYPEGGVCPQCPYWVGRDRWSGKLKAY</sequence>
<organism evidence="1 2">
    <name type="scientific">Mesorhizobium neociceri</name>
    <dbReference type="NCBI Taxonomy" id="1307853"/>
    <lineage>
        <taxon>Bacteria</taxon>
        <taxon>Pseudomonadati</taxon>
        <taxon>Pseudomonadota</taxon>
        <taxon>Alphaproteobacteria</taxon>
        <taxon>Hyphomicrobiales</taxon>
        <taxon>Phyllobacteriaceae</taxon>
        <taxon>Mesorhizobium</taxon>
    </lineage>
</organism>
<reference evidence="1 2" key="1">
    <citation type="submission" date="2020-07" db="EMBL/GenBank/DDBJ databases">
        <title>Definition of the novel symbiovar canariense within Mesorhizobium novociceri, a new species of genus Mesorhizobium nodulating Cicer canariense in the Caldera de Taburiente National Park (La Palma, Canary Islands).</title>
        <authorList>
            <person name="Leon-Barrios M."/>
            <person name="Perez-Yepez J."/>
            <person name="Flores-Felix J.D."/>
            <person name="Ramirez-Baena M.H."/>
            <person name="Pulido-Suarez L."/>
            <person name="Igual J.M."/>
            <person name="Velazquez E."/>
            <person name="Peix A."/>
        </authorList>
    </citation>
    <scope>NUCLEOTIDE SEQUENCE [LARGE SCALE GENOMIC DNA]</scope>
    <source>
        <strain evidence="1 2">CCANP35</strain>
    </source>
</reference>
<protein>
    <submittedName>
        <fullName evidence="1">Uncharacterized protein</fullName>
    </submittedName>
</protein>
<dbReference type="AlphaFoldDB" id="A0A838BDG3"/>
<keyword evidence="2" id="KW-1185">Reference proteome</keyword>
<evidence type="ECO:0000313" key="2">
    <source>
        <dbReference type="Proteomes" id="UP000558284"/>
    </source>
</evidence>
<dbReference type="RefSeq" id="WP_181061463.1">
    <property type="nucleotide sequence ID" value="NZ_JACDTY010000024.1"/>
</dbReference>
<dbReference type="Proteomes" id="UP000558284">
    <property type="component" value="Unassembled WGS sequence"/>
</dbReference>
<gene>
    <name evidence="1" type="ORF">H0241_30450</name>
</gene>
<dbReference type="EMBL" id="JACDTY010000024">
    <property type="protein sequence ID" value="MBA1144525.1"/>
    <property type="molecule type" value="Genomic_DNA"/>
</dbReference>
<evidence type="ECO:0000313" key="1">
    <source>
        <dbReference type="EMBL" id="MBA1144525.1"/>
    </source>
</evidence>
<name>A0A838BDG3_9HYPH</name>
<comment type="caution">
    <text evidence="1">The sequence shown here is derived from an EMBL/GenBank/DDBJ whole genome shotgun (WGS) entry which is preliminary data.</text>
</comment>
<proteinExistence type="predicted"/>
<accession>A0A838BDG3</accession>